<evidence type="ECO:0000256" key="3">
    <source>
        <dbReference type="ARBA" id="ARBA00012664"/>
    </source>
</evidence>
<dbReference type="EC" id="2.5.1.78" evidence="3 7"/>
<dbReference type="Proteomes" id="UP000018837">
    <property type="component" value="Unassembled WGS sequence"/>
</dbReference>
<dbReference type="CDD" id="cd09209">
    <property type="entry name" value="Lumazine_synthase-I"/>
    <property type="match status" value="1"/>
</dbReference>
<evidence type="ECO:0000256" key="5">
    <source>
        <dbReference type="ARBA" id="ARBA00022679"/>
    </source>
</evidence>
<gene>
    <name evidence="7" type="primary">ribH</name>
    <name evidence="8" type="ORF">N425_14565</name>
</gene>
<sequence>MATIYHNLSEYDFETVPDASEMRFGIVASEWNQNVTEKLLEGACNTLERHGAKQENIHIERVPGSFELTFGAKMMAQSQDVDVVIVIGCVIRGDTPHFDYVCSGVTQGVTGLNLEGDIPFIFGMLTTENLKQAEDRCGGRYGNKGDEAAVTAIKMVDFARRICTARK</sequence>
<evidence type="ECO:0000256" key="4">
    <source>
        <dbReference type="ARBA" id="ARBA00022619"/>
    </source>
</evidence>
<dbReference type="PANTHER" id="PTHR21058">
    <property type="entry name" value="6,7-DIMETHYL-8-RIBITYLLUMAZINE SYNTHASE DMRL SYNTHASE LUMAZINE SYNTHASE"/>
    <property type="match status" value="1"/>
</dbReference>
<comment type="pathway">
    <text evidence="1 7">Cofactor biosynthesis; riboflavin biosynthesis; riboflavin from 2-hydroxy-3-oxobutyl phosphate and 5-amino-6-(D-ribitylamino)uracil: step 1/2.</text>
</comment>
<evidence type="ECO:0000313" key="8">
    <source>
        <dbReference type="EMBL" id="ETK00528.1"/>
    </source>
</evidence>
<dbReference type="AlphaFoldDB" id="W2C0G0"/>
<feature type="active site" description="Proton donor" evidence="7">
    <location>
        <position position="97"/>
    </location>
</feature>
<feature type="binding site" evidence="7">
    <location>
        <position position="136"/>
    </location>
    <ligand>
        <name>(2S)-2-hydroxy-3-oxobutyl phosphate</name>
        <dbReference type="ChEBI" id="CHEBI:58830"/>
    </ligand>
</feature>
<dbReference type="InterPro" id="IPR034964">
    <property type="entry name" value="LS"/>
</dbReference>
<dbReference type="EMBL" id="AYUF01000501">
    <property type="protein sequence ID" value="ETK00528.1"/>
    <property type="molecule type" value="Genomic_DNA"/>
</dbReference>
<dbReference type="PANTHER" id="PTHR21058:SF0">
    <property type="entry name" value="6,7-DIMETHYL-8-RIBITYLLUMAZINE SYNTHASE"/>
    <property type="match status" value="1"/>
</dbReference>
<feature type="binding site" evidence="7">
    <location>
        <position position="31"/>
    </location>
    <ligand>
        <name>5-amino-6-(D-ribitylamino)uracil</name>
        <dbReference type="ChEBI" id="CHEBI:15934"/>
    </ligand>
</feature>
<evidence type="ECO:0000256" key="6">
    <source>
        <dbReference type="ARBA" id="ARBA00048785"/>
    </source>
</evidence>
<feature type="binding site" evidence="7">
    <location>
        <begin position="65"/>
        <end position="67"/>
    </location>
    <ligand>
        <name>5-amino-6-(D-ribitylamino)uracil</name>
        <dbReference type="ChEBI" id="CHEBI:15934"/>
    </ligand>
</feature>
<dbReference type="SUPFAM" id="SSF52121">
    <property type="entry name" value="Lumazine synthase"/>
    <property type="match status" value="1"/>
</dbReference>
<dbReference type="HAMAP" id="MF_00178">
    <property type="entry name" value="Lumazine_synth"/>
    <property type="match status" value="1"/>
</dbReference>
<organism evidence="8 9">
    <name type="scientific">Tannerella sp. oral taxon BU063 isolate Cell 2</name>
    <dbReference type="NCBI Taxonomy" id="1411148"/>
    <lineage>
        <taxon>Bacteria</taxon>
        <taxon>Pseudomonadati</taxon>
        <taxon>Bacteroidota</taxon>
        <taxon>Bacteroidia</taxon>
        <taxon>Bacteroidales</taxon>
        <taxon>Tannerellaceae</taxon>
        <taxon>Tannerella</taxon>
    </lineage>
</organism>
<comment type="similarity">
    <text evidence="2 7">Belongs to the DMRL synthase family.</text>
</comment>
<comment type="caution">
    <text evidence="8">The sequence shown here is derived from an EMBL/GenBank/DDBJ whole genome shotgun (WGS) entry which is preliminary data.</text>
</comment>
<dbReference type="GO" id="GO:0009349">
    <property type="term" value="C:riboflavin synthase complex"/>
    <property type="evidence" value="ECO:0007669"/>
    <property type="project" value="UniProtKB-UniRule"/>
</dbReference>
<keyword evidence="4 7" id="KW-0686">Riboflavin biosynthesis</keyword>
<reference evidence="8 9" key="1">
    <citation type="submission" date="2013-11" db="EMBL/GenBank/DDBJ databases">
        <title>Single cell genomics of uncultured Tannerella BU063 (oral taxon 286).</title>
        <authorList>
            <person name="Beall C.J."/>
            <person name="Campbell A.G."/>
            <person name="Griffen A.L."/>
            <person name="Podar M."/>
            <person name="Leys E.J."/>
        </authorList>
    </citation>
    <scope>NUCLEOTIDE SEQUENCE [LARGE SCALE GENOMIC DNA]</scope>
    <source>
        <strain evidence="8">Cell 2</strain>
    </source>
</reference>
<comment type="catalytic activity">
    <reaction evidence="6 7">
        <text>(2S)-2-hydroxy-3-oxobutyl phosphate + 5-amino-6-(D-ribitylamino)uracil = 6,7-dimethyl-8-(1-D-ribityl)lumazine + phosphate + 2 H2O + H(+)</text>
        <dbReference type="Rhea" id="RHEA:26152"/>
        <dbReference type="ChEBI" id="CHEBI:15377"/>
        <dbReference type="ChEBI" id="CHEBI:15378"/>
        <dbReference type="ChEBI" id="CHEBI:15934"/>
        <dbReference type="ChEBI" id="CHEBI:43474"/>
        <dbReference type="ChEBI" id="CHEBI:58201"/>
        <dbReference type="ChEBI" id="CHEBI:58830"/>
        <dbReference type="EC" id="2.5.1.78"/>
    </reaction>
</comment>
<evidence type="ECO:0000256" key="2">
    <source>
        <dbReference type="ARBA" id="ARBA00007424"/>
    </source>
</evidence>
<dbReference type="GO" id="GO:0005829">
    <property type="term" value="C:cytosol"/>
    <property type="evidence" value="ECO:0007669"/>
    <property type="project" value="TreeGrafter"/>
</dbReference>
<dbReference type="UniPathway" id="UPA00275">
    <property type="reaction ID" value="UER00404"/>
</dbReference>
<evidence type="ECO:0000313" key="9">
    <source>
        <dbReference type="Proteomes" id="UP000018837"/>
    </source>
</evidence>
<evidence type="ECO:0000256" key="7">
    <source>
        <dbReference type="HAMAP-Rule" id="MF_00178"/>
    </source>
</evidence>
<keyword evidence="5 7" id="KW-0808">Transferase</keyword>
<dbReference type="InterPro" id="IPR036467">
    <property type="entry name" value="LS/RS_sf"/>
</dbReference>
<evidence type="ECO:0000256" key="1">
    <source>
        <dbReference type="ARBA" id="ARBA00004917"/>
    </source>
</evidence>
<dbReference type="Gene3D" id="3.40.50.960">
    <property type="entry name" value="Lumazine/riboflavin synthase"/>
    <property type="match status" value="1"/>
</dbReference>
<dbReference type="Pfam" id="PF00885">
    <property type="entry name" value="DMRL_synthase"/>
    <property type="match status" value="1"/>
</dbReference>
<dbReference type="GO" id="GO:0000906">
    <property type="term" value="F:6,7-dimethyl-8-ribityllumazine synthase activity"/>
    <property type="evidence" value="ECO:0007669"/>
    <property type="project" value="UniProtKB-UniRule"/>
</dbReference>
<comment type="function">
    <text evidence="7">Catalyzes the formation of 6,7-dimethyl-8-ribityllumazine by condensation of 5-amino-6-(D-ribitylamino)uracil with 3,4-dihydroxy-2-butanone 4-phosphate. This is the penultimate step in the biosynthesis of riboflavin.</text>
</comment>
<protein>
    <recommendedName>
        <fullName evidence="3 7">6,7-dimethyl-8-ribityllumazine synthase</fullName>
        <shortName evidence="7">DMRL synthase</shortName>
        <shortName evidence="7">LS</shortName>
        <shortName evidence="7">Lumazine synthase</shortName>
        <ecNumber evidence="3 7">2.5.1.78</ecNumber>
    </recommendedName>
</protein>
<proteinExistence type="inferred from homology"/>
<feature type="binding site" evidence="7">
    <location>
        <begin position="94"/>
        <end position="95"/>
    </location>
    <ligand>
        <name>(2S)-2-hydroxy-3-oxobutyl phosphate</name>
        <dbReference type="ChEBI" id="CHEBI:58830"/>
    </ligand>
</feature>
<feature type="binding site" evidence="7">
    <location>
        <begin position="89"/>
        <end position="91"/>
    </location>
    <ligand>
        <name>5-amino-6-(D-ribitylamino)uracil</name>
        <dbReference type="ChEBI" id="CHEBI:15934"/>
    </ligand>
</feature>
<name>W2C0G0_9BACT</name>
<dbReference type="InterPro" id="IPR002180">
    <property type="entry name" value="LS/RS"/>
</dbReference>
<dbReference type="PATRIC" id="fig|1411148.3.peg.2457"/>
<accession>W2C0G0</accession>
<feature type="binding site" evidence="7">
    <location>
        <position position="122"/>
    </location>
    <ligand>
        <name>5-amino-6-(D-ribitylamino)uracil</name>
        <dbReference type="ChEBI" id="CHEBI:15934"/>
    </ligand>
</feature>
<dbReference type="GO" id="GO:0009231">
    <property type="term" value="P:riboflavin biosynthetic process"/>
    <property type="evidence" value="ECO:0007669"/>
    <property type="project" value="UniProtKB-UniRule"/>
</dbReference>
<dbReference type="NCBIfam" id="TIGR00114">
    <property type="entry name" value="lumazine-synth"/>
    <property type="match status" value="1"/>
</dbReference>